<comment type="caution">
    <text evidence="3">The sequence shown here is derived from an EMBL/GenBank/DDBJ whole genome shotgun (WGS) entry which is preliminary data.</text>
</comment>
<dbReference type="InterPro" id="IPR005097">
    <property type="entry name" value="Sacchrp_dh_NADP-bd"/>
</dbReference>
<feature type="domain" description="DUF5938" evidence="2">
    <location>
        <begin position="140"/>
        <end position="371"/>
    </location>
</feature>
<evidence type="ECO:0000259" key="1">
    <source>
        <dbReference type="Pfam" id="PF03435"/>
    </source>
</evidence>
<organism evidence="3 4">
    <name type="scientific">Microbacterium pumilum</name>
    <dbReference type="NCBI Taxonomy" id="344165"/>
    <lineage>
        <taxon>Bacteria</taxon>
        <taxon>Bacillati</taxon>
        <taxon>Actinomycetota</taxon>
        <taxon>Actinomycetes</taxon>
        <taxon>Micrococcales</taxon>
        <taxon>Microbacteriaceae</taxon>
        <taxon>Microbacterium</taxon>
    </lineage>
</organism>
<dbReference type="Proteomes" id="UP001500326">
    <property type="component" value="Unassembled WGS sequence"/>
</dbReference>
<dbReference type="PANTHER" id="PTHR43781:SF1">
    <property type="entry name" value="SACCHAROPINE DEHYDROGENASE"/>
    <property type="match status" value="1"/>
</dbReference>
<gene>
    <name evidence="3" type="ORF">GCM10009777_35400</name>
</gene>
<dbReference type="EMBL" id="BAAAOH010000001">
    <property type="protein sequence ID" value="GAA1995800.1"/>
    <property type="molecule type" value="Genomic_DNA"/>
</dbReference>
<evidence type="ECO:0000313" key="3">
    <source>
        <dbReference type="EMBL" id="GAA1995800.1"/>
    </source>
</evidence>
<name>A0ABP5EE81_9MICO</name>
<dbReference type="PANTHER" id="PTHR43781">
    <property type="entry name" value="SACCHAROPINE DEHYDROGENASE"/>
    <property type="match status" value="1"/>
</dbReference>
<protein>
    <recommendedName>
        <fullName evidence="5">Saccharopine dehydrogenase</fullName>
    </recommendedName>
</protein>
<evidence type="ECO:0000313" key="4">
    <source>
        <dbReference type="Proteomes" id="UP001500326"/>
    </source>
</evidence>
<dbReference type="Pfam" id="PF03435">
    <property type="entry name" value="Sacchrp_dh_NADP"/>
    <property type="match status" value="1"/>
</dbReference>
<dbReference type="InterPro" id="IPR036291">
    <property type="entry name" value="NAD(P)-bd_dom_sf"/>
</dbReference>
<evidence type="ECO:0000259" key="2">
    <source>
        <dbReference type="Pfam" id="PF19362"/>
    </source>
</evidence>
<dbReference type="Gene3D" id="3.40.50.720">
    <property type="entry name" value="NAD(P)-binding Rossmann-like Domain"/>
    <property type="match status" value="1"/>
</dbReference>
<evidence type="ECO:0008006" key="5">
    <source>
        <dbReference type="Google" id="ProtNLM"/>
    </source>
</evidence>
<keyword evidence="4" id="KW-1185">Reference proteome</keyword>
<dbReference type="InterPro" id="IPR045982">
    <property type="entry name" value="DUF5938"/>
</dbReference>
<feature type="domain" description="Saccharopine dehydrogenase NADP binding" evidence="1">
    <location>
        <begin position="7"/>
        <end position="121"/>
    </location>
</feature>
<dbReference type="Pfam" id="PF19362">
    <property type="entry name" value="DUF5938"/>
    <property type="match status" value="1"/>
</dbReference>
<sequence length="372" mass="40372">MSTDKPVVVYGVSGYTGRLICEYLRELSVPFVAAGRDADRVRAVVEKIPGIETADYEIVAAENDADALADAFDGAKVICNTAGPFIKFGPEVVQAALKIGAHYTDTTGEQDWVMHARETWGDEFAAAGLLLSPGIAHMFTVSEIAANIALEPGGYDTLDILVLWKGLPTYASMQTIFTILKAHWYYLEQNQLVEWDHSAAFDVPVPGYHELAIAVPWGGMSHPIWFQNDPRVSSVRSIGGVLNRAVMEGVGQTVQMFEEQLRPLDPEAQEKALGDIAASLQADMPPRENPRLNRSVDSVHASGPLGRSHVVIHGNSNYKQTGLLQAFAAYSLVQQAPHRVGFASGCQAFGHYELLGQLRGFGLVSAPVITRV</sequence>
<dbReference type="SUPFAM" id="SSF51735">
    <property type="entry name" value="NAD(P)-binding Rossmann-fold domains"/>
    <property type="match status" value="1"/>
</dbReference>
<dbReference type="RefSeq" id="WP_344065401.1">
    <property type="nucleotide sequence ID" value="NZ_BAAAOH010000001.1"/>
</dbReference>
<accession>A0ABP5EE81</accession>
<proteinExistence type="predicted"/>
<reference evidence="4" key="1">
    <citation type="journal article" date="2019" name="Int. J. Syst. Evol. Microbiol.">
        <title>The Global Catalogue of Microorganisms (GCM) 10K type strain sequencing project: providing services to taxonomists for standard genome sequencing and annotation.</title>
        <authorList>
            <consortium name="The Broad Institute Genomics Platform"/>
            <consortium name="The Broad Institute Genome Sequencing Center for Infectious Disease"/>
            <person name="Wu L."/>
            <person name="Ma J."/>
        </authorList>
    </citation>
    <scope>NUCLEOTIDE SEQUENCE [LARGE SCALE GENOMIC DNA]</scope>
    <source>
        <strain evidence="4">JCM 14902</strain>
    </source>
</reference>